<dbReference type="EMBL" id="SCWB01000019">
    <property type="protein sequence ID" value="TDM07008.1"/>
    <property type="molecule type" value="Genomic_DNA"/>
</dbReference>
<dbReference type="EC" id="1.1.1.17" evidence="6"/>
<feature type="binding site" evidence="6">
    <location>
        <begin position="3"/>
        <end position="14"/>
    </location>
    <ligand>
        <name>NAD(+)</name>
        <dbReference type="ChEBI" id="CHEBI:57540"/>
    </ligand>
</feature>
<dbReference type="InterPro" id="IPR008927">
    <property type="entry name" value="6-PGluconate_DH-like_C_sf"/>
</dbReference>
<dbReference type="RefSeq" id="WP_133444515.1">
    <property type="nucleotide sequence ID" value="NZ_SCWB01000019.1"/>
</dbReference>
<gene>
    <name evidence="6" type="primary">mtlD</name>
    <name evidence="9" type="ORF">ERX29_09875</name>
</gene>
<evidence type="ECO:0000256" key="1">
    <source>
        <dbReference type="ARBA" id="ARBA00006541"/>
    </source>
</evidence>
<evidence type="ECO:0000259" key="8">
    <source>
        <dbReference type="Pfam" id="PF08125"/>
    </source>
</evidence>
<keyword evidence="2 6" id="KW-0560">Oxidoreductase</keyword>
<dbReference type="GO" id="GO:0008926">
    <property type="term" value="F:mannitol-1-phosphate 5-dehydrogenase activity"/>
    <property type="evidence" value="ECO:0007669"/>
    <property type="project" value="UniProtKB-UniRule"/>
</dbReference>
<comment type="catalytic activity">
    <reaction evidence="5">
        <text>6-phospho-D-gluconate + NADP(+) = D-ribulose 5-phosphate + CO2 + NADPH</text>
        <dbReference type="Rhea" id="RHEA:10116"/>
        <dbReference type="ChEBI" id="CHEBI:16526"/>
        <dbReference type="ChEBI" id="CHEBI:57783"/>
        <dbReference type="ChEBI" id="CHEBI:58121"/>
        <dbReference type="ChEBI" id="CHEBI:58349"/>
        <dbReference type="ChEBI" id="CHEBI:58759"/>
        <dbReference type="EC" id="1.1.1.44"/>
    </reaction>
</comment>
<dbReference type="NCBIfam" id="NF002645">
    <property type="entry name" value="PRK02318.1-1"/>
    <property type="match status" value="1"/>
</dbReference>
<name>A0A4R6BSE1_9STAP</name>
<proteinExistence type="inferred from homology"/>
<evidence type="ECO:0000256" key="4">
    <source>
        <dbReference type="ARBA" id="ARBA00048615"/>
    </source>
</evidence>
<dbReference type="InterPro" id="IPR036291">
    <property type="entry name" value="NAD(P)-bd_dom_sf"/>
</dbReference>
<dbReference type="NCBIfam" id="NF002647">
    <property type="entry name" value="PRK02318.1-3"/>
    <property type="match status" value="1"/>
</dbReference>
<comment type="similarity">
    <text evidence="1 6">Belongs to the mannitol dehydrogenase family.</text>
</comment>
<evidence type="ECO:0000256" key="5">
    <source>
        <dbReference type="ARBA" id="ARBA00048640"/>
    </source>
</evidence>
<dbReference type="InterPro" id="IPR013328">
    <property type="entry name" value="6PGD_dom2"/>
</dbReference>
<sequence length="376" mass="42018">MKAVHFGAGNIGRGFIGKVLYDNGYDITFVDVNAEMIDLINKEQEYDVIIAEEAKSRQHVSGVKGINSMTDTDKLQAAIKDADLITTAVGVNILPIIAKSIAGPLSERTSDKPVNVVACENAIMATDQLKQAVVAISGELGDHVHFPNSAVDRIVPIQKQDNPLDVMVEPFFEWVIEEDAWAGEKLEGVKYVSDLHPYIERKLLTVNTGHAFIAYFGSYKGYTTVDEAMKDAELVEQLKAVLAETSDYLTTVYDFTAEEQAAYVEKIISRFKNPYLSDALNRVGRSPLRKISPEDRVVKPLAYLAEEDRKHDALVDMAAYLLRYSDEQDPEAVEKNTFIEEKGITEFLKHYAKVEGELAKEIAERYNALLFDKENN</sequence>
<keyword evidence="3 6" id="KW-0520">NAD</keyword>
<dbReference type="OrthoDB" id="271711at2"/>
<dbReference type="InterPro" id="IPR000669">
    <property type="entry name" value="Mannitol_DH"/>
</dbReference>
<dbReference type="HAMAP" id="MF_00196">
    <property type="entry name" value="Mannitol_dehydrog"/>
    <property type="match status" value="1"/>
</dbReference>
<feature type="domain" description="Mannitol dehydrogenase C-terminal" evidence="8">
    <location>
        <begin position="194"/>
        <end position="335"/>
    </location>
</feature>
<dbReference type="PROSITE" id="PS00974">
    <property type="entry name" value="MANNITOL_DHGENASE"/>
    <property type="match status" value="1"/>
</dbReference>
<dbReference type="Gene3D" id="1.10.1040.10">
    <property type="entry name" value="N-(1-d-carboxylethyl)-l-norvaline Dehydrogenase, domain 2"/>
    <property type="match status" value="1"/>
</dbReference>
<dbReference type="InterPro" id="IPR023027">
    <property type="entry name" value="Mannitol_DH_CS"/>
</dbReference>
<dbReference type="Gene3D" id="3.40.50.720">
    <property type="entry name" value="NAD(P)-binding Rossmann-like Domain"/>
    <property type="match status" value="1"/>
</dbReference>
<comment type="catalytic activity">
    <reaction evidence="4 6">
        <text>D-mannitol 1-phosphate + NAD(+) = beta-D-fructose 6-phosphate + NADH + H(+)</text>
        <dbReference type="Rhea" id="RHEA:19661"/>
        <dbReference type="ChEBI" id="CHEBI:15378"/>
        <dbReference type="ChEBI" id="CHEBI:57540"/>
        <dbReference type="ChEBI" id="CHEBI:57634"/>
        <dbReference type="ChEBI" id="CHEBI:57945"/>
        <dbReference type="ChEBI" id="CHEBI:61381"/>
        <dbReference type="EC" id="1.1.1.17"/>
    </reaction>
</comment>
<keyword evidence="10" id="KW-1185">Reference proteome</keyword>
<dbReference type="SUPFAM" id="SSF51735">
    <property type="entry name" value="NAD(P)-binding Rossmann-fold domains"/>
    <property type="match status" value="1"/>
</dbReference>
<dbReference type="GO" id="GO:0004616">
    <property type="term" value="F:phosphogluconate dehydrogenase (decarboxylating) activity"/>
    <property type="evidence" value="ECO:0007669"/>
    <property type="project" value="UniProtKB-EC"/>
</dbReference>
<evidence type="ECO:0000256" key="3">
    <source>
        <dbReference type="ARBA" id="ARBA00023027"/>
    </source>
</evidence>
<evidence type="ECO:0000256" key="2">
    <source>
        <dbReference type="ARBA" id="ARBA00023002"/>
    </source>
</evidence>
<protein>
    <recommendedName>
        <fullName evidence="6">Mannitol-1-phosphate 5-dehydrogenase</fullName>
        <ecNumber evidence="6">1.1.1.17</ecNumber>
    </recommendedName>
</protein>
<organism evidence="9 10">
    <name type="scientific">Macrococcus lamae</name>
    <dbReference type="NCBI Taxonomy" id="198484"/>
    <lineage>
        <taxon>Bacteria</taxon>
        <taxon>Bacillati</taxon>
        <taxon>Bacillota</taxon>
        <taxon>Bacilli</taxon>
        <taxon>Bacillales</taxon>
        <taxon>Staphylococcaceae</taxon>
        <taxon>Macrococcus</taxon>
    </lineage>
</organism>
<dbReference type="PANTHER" id="PTHR30524">
    <property type="entry name" value="MANNITOL-1-PHOSPHATE 5-DEHYDROGENASE"/>
    <property type="match status" value="1"/>
</dbReference>
<comment type="caution">
    <text evidence="9">The sequence shown here is derived from an EMBL/GenBank/DDBJ whole genome shotgun (WGS) entry which is preliminary data.</text>
</comment>
<evidence type="ECO:0000313" key="9">
    <source>
        <dbReference type="EMBL" id="TDM07008.1"/>
    </source>
</evidence>
<dbReference type="GO" id="GO:0005829">
    <property type="term" value="C:cytosol"/>
    <property type="evidence" value="ECO:0007669"/>
    <property type="project" value="TreeGrafter"/>
</dbReference>
<evidence type="ECO:0000256" key="6">
    <source>
        <dbReference type="HAMAP-Rule" id="MF_00196"/>
    </source>
</evidence>
<dbReference type="InterPro" id="IPR023028">
    <property type="entry name" value="Mannitol_1_phos_5_DH"/>
</dbReference>
<feature type="domain" description="Mannitol dehydrogenase N-terminal" evidence="7">
    <location>
        <begin position="1"/>
        <end position="183"/>
    </location>
</feature>
<dbReference type="InterPro" id="IPR013118">
    <property type="entry name" value="Mannitol_DH_C"/>
</dbReference>
<dbReference type="InterPro" id="IPR013131">
    <property type="entry name" value="Mannitol_DH_N"/>
</dbReference>
<evidence type="ECO:0000313" key="10">
    <source>
        <dbReference type="Proteomes" id="UP000294802"/>
    </source>
</evidence>
<dbReference type="PRINTS" id="PR00084">
    <property type="entry name" value="MTLDHDRGNASE"/>
</dbReference>
<reference evidence="9 10" key="1">
    <citation type="submission" date="2019-01" db="EMBL/GenBank/DDBJ databases">
        <title>Draft genome sequences of the type strains of six Macrococcus species.</title>
        <authorList>
            <person name="Mazhar S."/>
            <person name="Altermann E."/>
            <person name="Hill C."/>
            <person name="Mcauliffe O."/>
        </authorList>
    </citation>
    <scope>NUCLEOTIDE SEQUENCE [LARGE SCALE GENOMIC DNA]</scope>
    <source>
        <strain evidence="9 10">CCM4815</strain>
    </source>
</reference>
<dbReference type="Proteomes" id="UP000294802">
    <property type="component" value="Unassembled WGS sequence"/>
</dbReference>
<dbReference type="NCBIfam" id="NF002652">
    <property type="entry name" value="PRK02318.2-5"/>
    <property type="match status" value="1"/>
</dbReference>
<evidence type="ECO:0000259" key="7">
    <source>
        <dbReference type="Pfam" id="PF01232"/>
    </source>
</evidence>
<accession>A0A4R6BSE1</accession>
<dbReference type="GO" id="GO:0019592">
    <property type="term" value="P:mannitol catabolic process"/>
    <property type="evidence" value="ECO:0007669"/>
    <property type="project" value="TreeGrafter"/>
</dbReference>
<dbReference type="Pfam" id="PF08125">
    <property type="entry name" value="Mannitol_dh_C"/>
    <property type="match status" value="1"/>
</dbReference>
<dbReference type="AlphaFoldDB" id="A0A4R6BSE1"/>
<dbReference type="PANTHER" id="PTHR30524:SF0">
    <property type="entry name" value="ALTRONATE OXIDOREDUCTASE-RELATED"/>
    <property type="match status" value="1"/>
</dbReference>
<dbReference type="Pfam" id="PF01232">
    <property type="entry name" value="Mannitol_dh"/>
    <property type="match status" value="1"/>
</dbReference>
<dbReference type="SUPFAM" id="SSF48179">
    <property type="entry name" value="6-phosphogluconate dehydrogenase C-terminal domain-like"/>
    <property type="match status" value="1"/>
</dbReference>